<proteinExistence type="predicted"/>
<sequence length="421" mass="47421">MILVNRNDPTNFSIVAIPCLTEFSTLTGESINYSIDEELPGEFVDIYALHGEEIFGVILTSQTADQIIQLIWKLNKENERVECIVERRFSFKGVLNCRIGIGTIDTKCILIIGKSSVENGEAIITRSIAANPFQINKYPDKCFDKEIAELEQLCKNHPNELLLIPNCVPFINENGIFYLLGKVCDTNLIFETQFIGSIRLTNNGSNVEIITVKGESAVKSIRKLIERDLLVGWCSYVTQRKTTAWMSFVVQKASGHWRYKLQHIALLACGILIRYIGKPLVSLSWLDGGFMANIFANLYMWLIPGLVPNFGPTPDLVLLALDLKNWQFRHIPFLGNEAEFRSLSSQIMVDSTSNGSLIATEVTSYSRRMRISRLSNPFRIKPLYESAFEAATNLNPTLSKNPSLLRLQKIYNSSGCTLFSN</sequence>
<accession>A0A914YVA5</accession>
<dbReference type="WBParaSite" id="PSU_v2.g3598.t1">
    <property type="protein sequence ID" value="PSU_v2.g3598.t1"/>
    <property type="gene ID" value="PSU_v2.g3598"/>
</dbReference>
<organism evidence="1 2">
    <name type="scientific">Panagrolaimus superbus</name>
    <dbReference type="NCBI Taxonomy" id="310955"/>
    <lineage>
        <taxon>Eukaryota</taxon>
        <taxon>Metazoa</taxon>
        <taxon>Ecdysozoa</taxon>
        <taxon>Nematoda</taxon>
        <taxon>Chromadorea</taxon>
        <taxon>Rhabditida</taxon>
        <taxon>Tylenchina</taxon>
        <taxon>Panagrolaimomorpha</taxon>
        <taxon>Panagrolaimoidea</taxon>
        <taxon>Panagrolaimidae</taxon>
        <taxon>Panagrolaimus</taxon>
    </lineage>
</organism>
<dbReference type="AlphaFoldDB" id="A0A914YVA5"/>
<name>A0A914YVA5_9BILA</name>
<reference evidence="2" key="1">
    <citation type="submission" date="2022-11" db="UniProtKB">
        <authorList>
            <consortium name="WormBaseParasite"/>
        </authorList>
    </citation>
    <scope>IDENTIFICATION</scope>
</reference>
<dbReference type="Proteomes" id="UP000887577">
    <property type="component" value="Unplaced"/>
</dbReference>
<evidence type="ECO:0000313" key="1">
    <source>
        <dbReference type="Proteomes" id="UP000887577"/>
    </source>
</evidence>
<evidence type="ECO:0000313" key="2">
    <source>
        <dbReference type="WBParaSite" id="PSU_v2.g3598.t1"/>
    </source>
</evidence>
<keyword evidence="1" id="KW-1185">Reference proteome</keyword>
<protein>
    <submittedName>
        <fullName evidence="2">Uncharacterized protein</fullName>
    </submittedName>
</protein>